<evidence type="ECO:0000256" key="5">
    <source>
        <dbReference type="ARBA" id="ARBA00022786"/>
    </source>
</evidence>
<evidence type="ECO:0000256" key="3">
    <source>
        <dbReference type="ARBA" id="ARBA00012483"/>
    </source>
</evidence>
<dbReference type="InterPro" id="IPR003613">
    <property type="entry name" value="Ubox_domain"/>
</dbReference>
<reference evidence="8" key="2">
    <citation type="submission" date="2021-12" db="EMBL/GenBank/DDBJ databases">
        <title>Resequencing data analysis of finger millet.</title>
        <authorList>
            <person name="Hatakeyama M."/>
            <person name="Aluri S."/>
            <person name="Balachadran M.T."/>
            <person name="Sivarajan S.R."/>
            <person name="Poveda L."/>
            <person name="Shimizu-Inatsugi R."/>
            <person name="Schlapbach R."/>
            <person name="Sreeman S.M."/>
            <person name="Shimizu K.K."/>
        </authorList>
    </citation>
    <scope>NUCLEOTIDE SEQUENCE</scope>
</reference>
<reference evidence="8" key="1">
    <citation type="journal article" date="2018" name="DNA Res.">
        <title>Multiple hybrid de novo genome assembly of finger millet, an orphan allotetraploid crop.</title>
        <authorList>
            <person name="Hatakeyama M."/>
            <person name="Aluri S."/>
            <person name="Balachadran M.T."/>
            <person name="Sivarajan S.R."/>
            <person name="Patrignani A."/>
            <person name="Gruter S."/>
            <person name="Poveda L."/>
            <person name="Shimizu-Inatsugi R."/>
            <person name="Baeten J."/>
            <person name="Francoijs K.J."/>
            <person name="Nataraja K.N."/>
            <person name="Reddy Y.A.N."/>
            <person name="Phadnis S."/>
            <person name="Ravikumar R.L."/>
            <person name="Schlapbach R."/>
            <person name="Sreeman S.M."/>
            <person name="Shimizu K.K."/>
        </authorList>
    </citation>
    <scope>NUCLEOTIDE SEQUENCE</scope>
</reference>
<dbReference type="InterPro" id="IPR014729">
    <property type="entry name" value="Rossmann-like_a/b/a_fold"/>
</dbReference>
<evidence type="ECO:0000256" key="1">
    <source>
        <dbReference type="ARBA" id="ARBA00000900"/>
    </source>
</evidence>
<evidence type="ECO:0000313" key="8">
    <source>
        <dbReference type="EMBL" id="GJN26758.1"/>
    </source>
</evidence>
<dbReference type="InterPro" id="IPR013083">
    <property type="entry name" value="Znf_RING/FYVE/PHD"/>
</dbReference>
<gene>
    <name evidence="8" type="primary">gb14716</name>
    <name evidence="8" type="ORF">PR202_gb14716</name>
</gene>
<dbReference type="Gene3D" id="3.40.50.620">
    <property type="entry name" value="HUPs"/>
    <property type="match status" value="1"/>
</dbReference>
<dbReference type="Pfam" id="PF04564">
    <property type="entry name" value="U-box"/>
    <property type="match status" value="1"/>
</dbReference>
<sequence>MEAAAESGEHCFRTAASRFTSNAVSSPVAASPVAVEDKIFVAVPREPKHGKSTLKWALQNLAKDASRSRIIIAHVHVPAQMIPSAMKLGAIVPCSTMGPEELRASRQQERAKLEKKLHEYIQICRRVKVNCEKVSVQKDDIAEGILELIALHGIKKLVMGAAADKNYSKTMKAPTSKTALRIMDRAAPSCKIWFTCKEFLIVTRSQNSGCGSSANGDTASVSGTVVISDDPIEVGLGKHLSTHSSYDHTSSLSHQLDKTKEMVSEIEFLKREMHEEFVKRQNAERELQSASQKIKELDNSHTNELKKWRTLEESHARQRQEIERMTRQLDESYAALYNVNEQKLKLEQRISEIELYAKDNEDRLAANKYQLEMLQADYEKMQHERDAAIREGTELREMNQHGVWAPSEALNTKFSLIELQEATKSFDPLLKIGEGGFGSVHKGKQPQRIADVVEDAIEKGNLHSIIDTTAGSWPFVQANQLAHIGLRCSELRRKCRPDLTVDVWKVVEPLMKAASMTEKPLSCTTSTDDTCIPTYFICPILQEMMNDPYIAADGFTYEGEAIKGWLDSGHSTSPMTNLKLEHNQLVPNRALRSAILEWQQQ</sequence>
<dbReference type="Gene3D" id="3.30.40.10">
    <property type="entry name" value="Zinc/RING finger domain, C3HC4 (zinc finger)"/>
    <property type="match status" value="1"/>
</dbReference>
<feature type="coiled-coil region" evidence="6">
    <location>
        <begin position="364"/>
        <end position="391"/>
    </location>
</feature>
<comment type="caution">
    <text evidence="8">The sequence shown here is derived from an EMBL/GenBank/DDBJ whole genome shotgun (WGS) entry which is preliminary data.</text>
</comment>
<name>A0AAV5ETN4_ELECO</name>
<keyword evidence="6" id="KW-0175">Coiled coil</keyword>
<keyword evidence="4" id="KW-0808">Transferase</keyword>
<dbReference type="PANTHER" id="PTHR45647">
    <property type="entry name" value="OS02G0152300 PROTEIN"/>
    <property type="match status" value="1"/>
</dbReference>
<comment type="pathway">
    <text evidence="2">Protein modification; protein ubiquitination.</text>
</comment>
<dbReference type="EC" id="2.3.2.27" evidence="3"/>
<comment type="catalytic activity">
    <reaction evidence="1">
        <text>S-ubiquitinyl-[E2 ubiquitin-conjugating enzyme]-L-cysteine + [acceptor protein]-L-lysine = [E2 ubiquitin-conjugating enzyme]-L-cysteine + N(6)-ubiquitinyl-[acceptor protein]-L-lysine.</text>
        <dbReference type="EC" id="2.3.2.27"/>
    </reaction>
</comment>
<dbReference type="PROSITE" id="PS51698">
    <property type="entry name" value="U_BOX"/>
    <property type="match status" value="1"/>
</dbReference>
<dbReference type="SUPFAM" id="SSF57850">
    <property type="entry name" value="RING/U-box"/>
    <property type="match status" value="1"/>
</dbReference>
<dbReference type="AlphaFoldDB" id="A0AAV5ETN4"/>
<evidence type="ECO:0000313" key="9">
    <source>
        <dbReference type="Proteomes" id="UP001054889"/>
    </source>
</evidence>
<dbReference type="Proteomes" id="UP001054889">
    <property type="component" value="Unassembled WGS sequence"/>
</dbReference>
<dbReference type="SUPFAM" id="SSF52402">
    <property type="entry name" value="Adenine nucleotide alpha hydrolases-like"/>
    <property type="match status" value="1"/>
</dbReference>
<proteinExistence type="predicted"/>
<dbReference type="SMART" id="SM00504">
    <property type="entry name" value="Ubox"/>
    <property type="match status" value="1"/>
</dbReference>
<feature type="coiled-coil region" evidence="6">
    <location>
        <begin position="266"/>
        <end position="335"/>
    </location>
</feature>
<organism evidence="8 9">
    <name type="scientific">Eleusine coracana subsp. coracana</name>
    <dbReference type="NCBI Taxonomy" id="191504"/>
    <lineage>
        <taxon>Eukaryota</taxon>
        <taxon>Viridiplantae</taxon>
        <taxon>Streptophyta</taxon>
        <taxon>Embryophyta</taxon>
        <taxon>Tracheophyta</taxon>
        <taxon>Spermatophyta</taxon>
        <taxon>Magnoliopsida</taxon>
        <taxon>Liliopsida</taxon>
        <taxon>Poales</taxon>
        <taxon>Poaceae</taxon>
        <taxon>PACMAD clade</taxon>
        <taxon>Chloridoideae</taxon>
        <taxon>Cynodonteae</taxon>
        <taxon>Eleusininae</taxon>
        <taxon>Eleusine</taxon>
    </lineage>
</organism>
<dbReference type="CDD" id="cd16655">
    <property type="entry name" value="RING-Ubox_WDSUB1-like"/>
    <property type="match status" value="1"/>
</dbReference>
<evidence type="ECO:0000256" key="2">
    <source>
        <dbReference type="ARBA" id="ARBA00004906"/>
    </source>
</evidence>
<keyword evidence="9" id="KW-1185">Reference proteome</keyword>
<dbReference type="CDD" id="cd01989">
    <property type="entry name" value="USP_STK_Ubox_N"/>
    <property type="match status" value="1"/>
</dbReference>
<dbReference type="PANTHER" id="PTHR45647:SF100">
    <property type="entry name" value="U-BOX DOMAIN-CONTAINING PROTEIN 33"/>
    <property type="match status" value="1"/>
</dbReference>
<dbReference type="GO" id="GO:0016567">
    <property type="term" value="P:protein ubiquitination"/>
    <property type="evidence" value="ECO:0007669"/>
    <property type="project" value="InterPro"/>
</dbReference>
<dbReference type="EMBL" id="BQKI01000079">
    <property type="protein sequence ID" value="GJN26758.1"/>
    <property type="molecule type" value="Genomic_DNA"/>
</dbReference>
<dbReference type="GO" id="GO:0061630">
    <property type="term" value="F:ubiquitin protein ligase activity"/>
    <property type="evidence" value="ECO:0007669"/>
    <property type="project" value="UniProtKB-EC"/>
</dbReference>
<dbReference type="Gene3D" id="3.30.200.20">
    <property type="entry name" value="Phosphorylase Kinase, domain 1"/>
    <property type="match status" value="1"/>
</dbReference>
<evidence type="ECO:0000256" key="6">
    <source>
        <dbReference type="SAM" id="Coils"/>
    </source>
</evidence>
<accession>A0AAV5ETN4</accession>
<dbReference type="InterPro" id="IPR051348">
    <property type="entry name" value="U-box_ubiquitin_ligases"/>
</dbReference>
<feature type="domain" description="U-box" evidence="7">
    <location>
        <begin position="531"/>
        <end position="601"/>
    </location>
</feature>
<protein>
    <recommendedName>
        <fullName evidence="3">RING-type E3 ubiquitin transferase</fullName>
        <ecNumber evidence="3">2.3.2.27</ecNumber>
    </recommendedName>
</protein>
<keyword evidence="5" id="KW-0833">Ubl conjugation pathway</keyword>
<evidence type="ECO:0000256" key="4">
    <source>
        <dbReference type="ARBA" id="ARBA00022679"/>
    </source>
</evidence>
<evidence type="ECO:0000259" key="7">
    <source>
        <dbReference type="PROSITE" id="PS51698"/>
    </source>
</evidence>